<accession>A0AA91Z2W0</accession>
<dbReference type="PANTHER" id="PTHR37297:SF1">
    <property type="entry name" value="PROTEIN NRDI"/>
    <property type="match status" value="1"/>
</dbReference>
<dbReference type="PIRSF" id="PIRSF005087">
    <property type="entry name" value="NrdI"/>
    <property type="match status" value="1"/>
</dbReference>
<evidence type="ECO:0000256" key="2">
    <source>
        <dbReference type="ARBA" id="ARBA00009942"/>
    </source>
</evidence>
<dbReference type="EMBL" id="NPBQ01000016">
    <property type="protein sequence ID" value="PAD84879.1"/>
    <property type="molecule type" value="Genomic_DNA"/>
</dbReference>
<comment type="function">
    <text evidence="1 3">Probably involved in ribonucleotide reductase function.</text>
</comment>
<sequence length="127" mass="14645">MLVVYDSKTGNVQRFVNKLKLPDNKLLKINQVLKVQEPYILITYTTGIAQVPRTTLDFLQSNHDFLKGVISSGNRNWGQYFASSADQISNMYEVPILHKFEMSGSEEDVRIVIERMDDILHETLRVK</sequence>
<dbReference type="InterPro" id="IPR020852">
    <property type="entry name" value="RNR_Ib_NrdI_bac"/>
</dbReference>
<dbReference type="AlphaFoldDB" id="A0AA91Z2W0"/>
<proteinExistence type="inferred from homology"/>
<dbReference type="InterPro" id="IPR029039">
    <property type="entry name" value="Flavoprotein-like_sf"/>
</dbReference>
<dbReference type="RefSeq" id="WP_095328708.1">
    <property type="nucleotide sequence ID" value="NZ_NPBQ01000016.1"/>
</dbReference>
<comment type="caution">
    <text evidence="4">The sequence shown here is derived from an EMBL/GenBank/DDBJ whole genome shotgun (WGS) entry which is preliminary data.</text>
</comment>
<comment type="similarity">
    <text evidence="2 3">Belongs to the NrdI family.</text>
</comment>
<dbReference type="NCBIfam" id="TIGR00333">
    <property type="entry name" value="nrdI"/>
    <property type="match status" value="1"/>
</dbReference>
<name>A0AA91Z2W0_NIACI</name>
<evidence type="ECO:0000313" key="5">
    <source>
        <dbReference type="Proteomes" id="UP000216961"/>
    </source>
</evidence>
<gene>
    <name evidence="3" type="primary">nrdI</name>
    <name evidence="4" type="ORF">CHH57_02280</name>
</gene>
<dbReference type="Pfam" id="PF07972">
    <property type="entry name" value="Flavodoxin_NdrI"/>
    <property type="match status" value="1"/>
</dbReference>
<protein>
    <recommendedName>
        <fullName evidence="3">Protein NrdI</fullName>
    </recommendedName>
</protein>
<dbReference type="GO" id="GO:0010181">
    <property type="term" value="F:FMN binding"/>
    <property type="evidence" value="ECO:0007669"/>
    <property type="project" value="InterPro"/>
</dbReference>
<dbReference type="HAMAP" id="MF_00128">
    <property type="entry name" value="NrdI"/>
    <property type="match status" value="1"/>
</dbReference>
<dbReference type="PANTHER" id="PTHR37297">
    <property type="entry name" value="PROTEIN NRDI"/>
    <property type="match status" value="1"/>
</dbReference>
<organism evidence="4 5">
    <name type="scientific">Niallia circulans</name>
    <name type="common">Bacillus circulans</name>
    <dbReference type="NCBI Taxonomy" id="1397"/>
    <lineage>
        <taxon>Bacteria</taxon>
        <taxon>Bacillati</taxon>
        <taxon>Bacillota</taxon>
        <taxon>Bacilli</taxon>
        <taxon>Bacillales</taxon>
        <taxon>Bacillaceae</taxon>
        <taxon>Niallia</taxon>
    </lineage>
</organism>
<dbReference type="SUPFAM" id="SSF52218">
    <property type="entry name" value="Flavoproteins"/>
    <property type="match status" value="1"/>
</dbReference>
<reference evidence="4 5" key="1">
    <citation type="submission" date="2017-07" db="EMBL/GenBank/DDBJ databases">
        <title>Isolation and whole genome analysis of endospore-forming bacteria from heroin.</title>
        <authorList>
            <person name="Kalinowski J."/>
            <person name="Ahrens B."/>
            <person name="Al-Dilaimi A."/>
            <person name="Winkler A."/>
            <person name="Wibberg D."/>
            <person name="Schleenbecker U."/>
            <person name="Ruckert C."/>
            <person name="Wolfel R."/>
            <person name="Grass G."/>
        </authorList>
    </citation>
    <scope>NUCLEOTIDE SEQUENCE [LARGE SCALE GENOMIC DNA]</scope>
    <source>
        <strain evidence="4 5">7521-2</strain>
    </source>
</reference>
<evidence type="ECO:0000313" key="4">
    <source>
        <dbReference type="EMBL" id="PAD84879.1"/>
    </source>
</evidence>
<dbReference type="InterPro" id="IPR004465">
    <property type="entry name" value="RNR_NrdI"/>
</dbReference>
<evidence type="ECO:0000256" key="1">
    <source>
        <dbReference type="ARBA" id="ARBA00003999"/>
    </source>
</evidence>
<evidence type="ECO:0000256" key="3">
    <source>
        <dbReference type="HAMAP-Rule" id="MF_00128"/>
    </source>
</evidence>
<dbReference type="Gene3D" id="3.40.50.360">
    <property type="match status" value="1"/>
</dbReference>
<dbReference type="Proteomes" id="UP000216961">
    <property type="component" value="Unassembled WGS sequence"/>
</dbReference>